<comment type="catalytic activity">
    <reaction evidence="1 5">
        <text>a uridine in RNA = a pseudouridine in RNA</text>
        <dbReference type="Rhea" id="RHEA:48348"/>
        <dbReference type="Rhea" id="RHEA-COMP:12068"/>
        <dbReference type="Rhea" id="RHEA-COMP:12069"/>
        <dbReference type="ChEBI" id="CHEBI:65314"/>
        <dbReference type="ChEBI" id="CHEBI:65315"/>
    </reaction>
</comment>
<comment type="function">
    <text evidence="5">Responsible for synthesis of pseudouridine from uracil.</text>
</comment>
<comment type="similarity">
    <text evidence="2 5">Belongs to the pseudouridine synthase RluA family.</text>
</comment>
<protein>
    <recommendedName>
        <fullName evidence="5">Pseudouridine synthase</fullName>
        <ecNumber evidence="5">5.4.99.-</ecNumber>
    </recommendedName>
</protein>
<feature type="domain" description="Pseudouridine synthase RsuA/RluA-like" evidence="6">
    <location>
        <begin position="94"/>
        <end position="243"/>
    </location>
</feature>
<dbReference type="EMBL" id="SUMG01000001">
    <property type="protein sequence ID" value="NBG87046.1"/>
    <property type="molecule type" value="Genomic_DNA"/>
</dbReference>
<organism evidence="7 8">
    <name type="scientific">Isachenkonia alkalipeptolytica</name>
    <dbReference type="NCBI Taxonomy" id="2565777"/>
    <lineage>
        <taxon>Bacteria</taxon>
        <taxon>Bacillati</taxon>
        <taxon>Bacillota</taxon>
        <taxon>Clostridia</taxon>
        <taxon>Eubacteriales</taxon>
        <taxon>Clostridiaceae</taxon>
        <taxon>Isachenkonia</taxon>
    </lineage>
</organism>
<sequence>MLDPKKQSATTITHIVEISEEGGTLKDFLRDRYGISSRLLSKMKKKRQILMNGEYAPYHTRIYRGDQIEMNFEEDPNSYPSVPMNLEIAYEDLDLLIINKKPGIVTHPTQGHHKDTLTNGVVDYFQRIGLNMKVRFVNRLDMNTSGLLVIAKNPFAHFDLMKQMQEDQVTKSYLTWVHGKVKEDQGMIEEPIYNPEDSGGRRIIDSRGQISKTGYRVLRRKENRTLLNVRLYTGRTHQIRVHLGSIGHPIIGDTLYGDEGEESFPRQALHAFSLEFFQPRYRKKIQVEAPMPKDMEAL</sequence>
<reference evidence="7 8" key="1">
    <citation type="submission" date="2019-04" db="EMBL/GenBank/DDBJ databases">
        <title>Isachenkonia alkalipeptolytica gen. nov. sp. nov. a new anaerobic, alkiliphilic organothrophic bacterium capable to reduce synthesized ferrihydrite isolated from a soda lake.</title>
        <authorList>
            <person name="Toshchakov S.V."/>
            <person name="Zavarzina D.G."/>
            <person name="Zhilina T.N."/>
            <person name="Kostrikina N.A."/>
            <person name="Kublanov I.V."/>
        </authorList>
    </citation>
    <scope>NUCLEOTIDE SEQUENCE [LARGE SCALE GENOMIC DNA]</scope>
    <source>
        <strain evidence="7 8">Z-1701</strain>
    </source>
</reference>
<dbReference type="PANTHER" id="PTHR21600">
    <property type="entry name" value="MITOCHONDRIAL RNA PSEUDOURIDINE SYNTHASE"/>
    <property type="match status" value="1"/>
</dbReference>
<dbReference type="Pfam" id="PF00849">
    <property type="entry name" value="PseudoU_synth_2"/>
    <property type="match status" value="1"/>
</dbReference>
<keyword evidence="8" id="KW-1185">Reference proteome</keyword>
<evidence type="ECO:0000313" key="8">
    <source>
        <dbReference type="Proteomes" id="UP000449710"/>
    </source>
</evidence>
<accession>A0AA43XIG5</accession>
<dbReference type="CDD" id="cd02869">
    <property type="entry name" value="PseudoU_synth_RluA_like"/>
    <property type="match status" value="1"/>
</dbReference>
<proteinExistence type="inferred from homology"/>
<dbReference type="PROSITE" id="PS01129">
    <property type="entry name" value="PSI_RLU"/>
    <property type="match status" value="1"/>
</dbReference>
<dbReference type="InterPro" id="IPR006224">
    <property type="entry name" value="PsdUridine_synth_RluA-like_CS"/>
</dbReference>
<dbReference type="InterPro" id="IPR006145">
    <property type="entry name" value="PsdUridine_synth_RsuA/RluA"/>
</dbReference>
<dbReference type="AlphaFoldDB" id="A0AA43XIG5"/>
<dbReference type="SUPFAM" id="SSF55120">
    <property type="entry name" value="Pseudouridine synthase"/>
    <property type="match status" value="1"/>
</dbReference>
<dbReference type="InterPro" id="IPR006225">
    <property type="entry name" value="PsdUridine_synth_RluC/D"/>
</dbReference>
<name>A0AA43XIG5_9CLOT</name>
<dbReference type="GO" id="GO:0140098">
    <property type="term" value="F:catalytic activity, acting on RNA"/>
    <property type="evidence" value="ECO:0007669"/>
    <property type="project" value="UniProtKB-ARBA"/>
</dbReference>
<dbReference type="NCBIfam" id="TIGR00005">
    <property type="entry name" value="rluA_subfam"/>
    <property type="match status" value="1"/>
</dbReference>
<evidence type="ECO:0000313" key="7">
    <source>
        <dbReference type="EMBL" id="NBG87046.1"/>
    </source>
</evidence>
<evidence type="ECO:0000256" key="3">
    <source>
        <dbReference type="ARBA" id="ARBA00023235"/>
    </source>
</evidence>
<dbReference type="InterPro" id="IPR050188">
    <property type="entry name" value="RluA_PseudoU_synthase"/>
</dbReference>
<dbReference type="GO" id="GO:0009982">
    <property type="term" value="F:pseudouridine synthase activity"/>
    <property type="evidence" value="ECO:0007669"/>
    <property type="project" value="InterPro"/>
</dbReference>
<comment type="caution">
    <text evidence="7">The sequence shown here is derived from an EMBL/GenBank/DDBJ whole genome shotgun (WGS) entry which is preliminary data.</text>
</comment>
<dbReference type="GO" id="GO:0003723">
    <property type="term" value="F:RNA binding"/>
    <property type="evidence" value="ECO:0007669"/>
    <property type="project" value="InterPro"/>
</dbReference>
<evidence type="ECO:0000256" key="4">
    <source>
        <dbReference type="PIRSR" id="PIRSR606225-1"/>
    </source>
</evidence>
<feature type="active site" evidence="4">
    <location>
        <position position="141"/>
    </location>
</feature>
<evidence type="ECO:0000256" key="2">
    <source>
        <dbReference type="ARBA" id="ARBA00010876"/>
    </source>
</evidence>
<dbReference type="PANTHER" id="PTHR21600:SF44">
    <property type="entry name" value="RIBOSOMAL LARGE SUBUNIT PSEUDOURIDINE SYNTHASE D"/>
    <property type="match status" value="1"/>
</dbReference>
<gene>
    <name evidence="7" type="ORF">ISALK_00890</name>
</gene>
<dbReference type="EC" id="5.4.99.-" evidence="5"/>
<dbReference type="GO" id="GO:0000455">
    <property type="term" value="P:enzyme-directed rRNA pseudouridine synthesis"/>
    <property type="evidence" value="ECO:0007669"/>
    <property type="project" value="TreeGrafter"/>
</dbReference>
<evidence type="ECO:0000259" key="6">
    <source>
        <dbReference type="Pfam" id="PF00849"/>
    </source>
</evidence>
<evidence type="ECO:0000256" key="5">
    <source>
        <dbReference type="RuleBase" id="RU362028"/>
    </source>
</evidence>
<dbReference type="RefSeq" id="WP_160718350.1">
    <property type="nucleotide sequence ID" value="NZ_SUMG01000001.1"/>
</dbReference>
<dbReference type="InterPro" id="IPR020103">
    <property type="entry name" value="PsdUridine_synth_cat_dom_sf"/>
</dbReference>
<dbReference type="Gene3D" id="3.30.2350.10">
    <property type="entry name" value="Pseudouridine synthase"/>
    <property type="match status" value="1"/>
</dbReference>
<keyword evidence="3 5" id="KW-0413">Isomerase</keyword>
<evidence type="ECO:0000256" key="1">
    <source>
        <dbReference type="ARBA" id="ARBA00000073"/>
    </source>
</evidence>
<dbReference type="Proteomes" id="UP000449710">
    <property type="component" value="Unassembled WGS sequence"/>
</dbReference>